<dbReference type="PANTHER" id="PTHR45640">
    <property type="entry name" value="HEAT SHOCK PROTEIN HSP-12.2-RELATED"/>
    <property type="match status" value="1"/>
</dbReference>
<keyword evidence="4" id="KW-1185">Reference proteome</keyword>
<name>A0A8U0TV68_SALNM</name>
<proteinExistence type="inferred from homology"/>
<dbReference type="PROSITE" id="PS01031">
    <property type="entry name" value="SHSP"/>
    <property type="match status" value="1"/>
</dbReference>
<protein>
    <submittedName>
        <fullName evidence="5">Heat shock protein beta-1-like</fullName>
    </submittedName>
</protein>
<evidence type="ECO:0000259" key="3">
    <source>
        <dbReference type="PROSITE" id="PS01031"/>
    </source>
</evidence>
<comment type="similarity">
    <text evidence="1 2">Belongs to the small heat shock protein (HSP20) family.</text>
</comment>
<dbReference type="PANTHER" id="PTHR45640:SF7">
    <property type="entry name" value="HEAT SHOCK PROTEIN BETA-1"/>
    <property type="match status" value="1"/>
</dbReference>
<evidence type="ECO:0000256" key="1">
    <source>
        <dbReference type="PROSITE-ProRule" id="PRU00285"/>
    </source>
</evidence>
<dbReference type="InterPro" id="IPR002068">
    <property type="entry name" value="A-crystallin/Hsp20_dom"/>
</dbReference>
<sequence>MAPLCLTIIYCASGKHEERRDEHGYVPRHFTRKILLPGVDFEKVTSSLSAEGVLSVEAPLPLPAIQEGGRSMAISNK</sequence>
<dbReference type="GeneID" id="120028406"/>
<dbReference type="Proteomes" id="UP000808372">
    <property type="component" value="Chromosome 34"/>
</dbReference>
<dbReference type="KEGG" id="snh:120028406"/>
<dbReference type="RefSeq" id="XP_038829563.1">
    <property type="nucleotide sequence ID" value="XM_038973635.1"/>
</dbReference>
<dbReference type="GO" id="GO:0009408">
    <property type="term" value="P:response to heat"/>
    <property type="evidence" value="ECO:0007669"/>
    <property type="project" value="TreeGrafter"/>
</dbReference>
<dbReference type="GO" id="GO:0005634">
    <property type="term" value="C:nucleus"/>
    <property type="evidence" value="ECO:0007669"/>
    <property type="project" value="TreeGrafter"/>
</dbReference>
<evidence type="ECO:0000313" key="4">
    <source>
        <dbReference type="Proteomes" id="UP000808372"/>
    </source>
</evidence>
<dbReference type="GO" id="GO:0042026">
    <property type="term" value="P:protein refolding"/>
    <property type="evidence" value="ECO:0007669"/>
    <property type="project" value="TreeGrafter"/>
</dbReference>
<dbReference type="InterPro" id="IPR001436">
    <property type="entry name" value="Alpha-crystallin/sHSP_animal"/>
</dbReference>
<feature type="domain" description="SHSP" evidence="3">
    <location>
        <begin position="1"/>
        <end position="77"/>
    </location>
</feature>
<dbReference type="GO" id="GO:0005737">
    <property type="term" value="C:cytoplasm"/>
    <property type="evidence" value="ECO:0007669"/>
    <property type="project" value="TreeGrafter"/>
</dbReference>
<dbReference type="CDD" id="cd06526">
    <property type="entry name" value="metazoan_ACD"/>
    <property type="match status" value="1"/>
</dbReference>
<evidence type="ECO:0000313" key="5">
    <source>
        <dbReference type="RefSeq" id="XP_038829563.1"/>
    </source>
</evidence>
<reference evidence="5" key="1">
    <citation type="submission" date="2025-08" db="UniProtKB">
        <authorList>
            <consortium name="RefSeq"/>
        </authorList>
    </citation>
    <scope>IDENTIFICATION</scope>
    <source>
        <tissue evidence="5">White muscle</tissue>
    </source>
</reference>
<dbReference type="Gene3D" id="2.60.40.790">
    <property type="match status" value="1"/>
</dbReference>
<gene>
    <name evidence="5" type="primary">LOC120028406</name>
</gene>
<dbReference type="Pfam" id="PF00011">
    <property type="entry name" value="HSP20"/>
    <property type="match status" value="1"/>
</dbReference>
<dbReference type="GO" id="GO:0043066">
    <property type="term" value="P:negative regulation of apoptotic process"/>
    <property type="evidence" value="ECO:0007669"/>
    <property type="project" value="TreeGrafter"/>
</dbReference>
<dbReference type="AlphaFoldDB" id="A0A8U0TV68"/>
<evidence type="ECO:0000256" key="2">
    <source>
        <dbReference type="RuleBase" id="RU003616"/>
    </source>
</evidence>
<dbReference type="InterPro" id="IPR008978">
    <property type="entry name" value="HSP20-like_chaperone"/>
</dbReference>
<dbReference type="GO" id="GO:0051082">
    <property type="term" value="F:unfolded protein binding"/>
    <property type="evidence" value="ECO:0007669"/>
    <property type="project" value="TreeGrafter"/>
</dbReference>
<organism evidence="4 5">
    <name type="scientific">Salvelinus namaycush</name>
    <name type="common">Lake trout</name>
    <name type="synonym">Salmo namaycush</name>
    <dbReference type="NCBI Taxonomy" id="8040"/>
    <lineage>
        <taxon>Eukaryota</taxon>
        <taxon>Metazoa</taxon>
        <taxon>Chordata</taxon>
        <taxon>Craniata</taxon>
        <taxon>Vertebrata</taxon>
        <taxon>Euteleostomi</taxon>
        <taxon>Actinopterygii</taxon>
        <taxon>Neopterygii</taxon>
        <taxon>Teleostei</taxon>
        <taxon>Protacanthopterygii</taxon>
        <taxon>Salmoniformes</taxon>
        <taxon>Salmonidae</taxon>
        <taxon>Salmoninae</taxon>
        <taxon>Salvelinus</taxon>
    </lineage>
</organism>
<accession>A0A8U0TV68</accession>